<dbReference type="InterPro" id="IPR010995">
    <property type="entry name" value="DNA_repair_Rad51/TF_NusA_a-hlx"/>
</dbReference>
<gene>
    <name evidence="1" type="ORF">CISG_10307</name>
</gene>
<dbReference type="EMBL" id="DS268294">
    <property type="protein sequence ID" value="KMU74349.1"/>
    <property type="molecule type" value="Genomic_DNA"/>
</dbReference>
<proteinExistence type="predicted"/>
<evidence type="ECO:0000313" key="1">
    <source>
        <dbReference type="EMBL" id="KMU74349.1"/>
    </source>
</evidence>
<dbReference type="SUPFAM" id="SSF47794">
    <property type="entry name" value="Rad51 N-terminal domain-like"/>
    <property type="match status" value="1"/>
</dbReference>
<dbReference type="Proteomes" id="UP000054559">
    <property type="component" value="Unassembled WGS sequence"/>
</dbReference>
<reference evidence="2" key="1">
    <citation type="journal article" date="2010" name="Genome Res.">
        <title>Population genomic sequencing of Coccidioides fungi reveals recent hybridization and transposon control.</title>
        <authorList>
            <person name="Neafsey D.E."/>
            <person name="Barker B.M."/>
            <person name="Sharpton T.J."/>
            <person name="Stajich J.E."/>
            <person name="Park D.J."/>
            <person name="Whiston E."/>
            <person name="Hung C.-Y."/>
            <person name="McMahan C."/>
            <person name="White J."/>
            <person name="Sykes S."/>
            <person name="Heiman D."/>
            <person name="Young S."/>
            <person name="Zeng Q."/>
            <person name="Abouelleil A."/>
            <person name="Aftuck L."/>
            <person name="Bessette D."/>
            <person name="Brown A."/>
            <person name="FitzGerald M."/>
            <person name="Lui A."/>
            <person name="Macdonald J.P."/>
            <person name="Priest M."/>
            <person name="Orbach M.J."/>
            <person name="Galgiani J.N."/>
            <person name="Kirkland T.N."/>
            <person name="Cole G.T."/>
            <person name="Birren B.W."/>
            <person name="Henn M.R."/>
            <person name="Taylor J.W."/>
            <person name="Rounsley S.D."/>
        </authorList>
    </citation>
    <scope>NUCLEOTIDE SEQUENCE [LARGE SCALE GENOMIC DNA]</scope>
    <source>
        <strain evidence="2">RMSCC 3703</strain>
    </source>
</reference>
<accession>A0A0J8QPA9</accession>
<dbReference type="AlphaFoldDB" id="A0A0J8QPA9"/>
<protein>
    <submittedName>
        <fullName evidence="1">DNA repair protein RAD51</fullName>
    </submittedName>
</protein>
<dbReference type="Pfam" id="PF14520">
    <property type="entry name" value="HHH_5"/>
    <property type="match status" value="1"/>
</dbReference>
<organism evidence="1 2">
    <name type="scientific">Coccidioides immitis RMSCC 3703</name>
    <dbReference type="NCBI Taxonomy" id="454286"/>
    <lineage>
        <taxon>Eukaryota</taxon>
        <taxon>Fungi</taxon>
        <taxon>Dikarya</taxon>
        <taxon>Ascomycota</taxon>
        <taxon>Pezizomycotina</taxon>
        <taxon>Eurotiomycetes</taxon>
        <taxon>Eurotiomycetidae</taxon>
        <taxon>Onygenales</taxon>
        <taxon>Onygenaceae</taxon>
        <taxon>Coccidioides</taxon>
    </lineage>
</organism>
<dbReference type="Gene3D" id="1.10.150.20">
    <property type="entry name" value="5' to 3' exonuclease, C-terminal subdomain"/>
    <property type="match status" value="1"/>
</dbReference>
<dbReference type="STRING" id="454286.A0A0J8QPA9"/>
<sequence length="116" mass="12341">MGAEAELDGYEDGDCHAPGAPTPLSALEGVNGLTARDIKLLIDGGYHTVEAVAYTPKRMLEQIKGISEQKAAKILAEGFSTLEHADNSMPLTCPLFSNKDCSHGIYDSNRNACSKS</sequence>
<evidence type="ECO:0000313" key="2">
    <source>
        <dbReference type="Proteomes" id="UP000054559"/>
    </source>
</evidence>
<name>A0A0J8QPA9_COCIT</name>
<dbReference type="GO" id="GO:0000166">
    <property type="term" value="F:nucleotide binding"/>
    <property type="evidence" value="ECO:0007669"/>
    <property type="project" value="InterPro"/>
</dbReference>